<dbReference type="OrthoDB" id="9809127at2"/>
<dbReference type="Pfam" id="PF02421">
    <property type="entry name" value="FeoB_N"/>
    <property type="match status" value="1"/>
</dbReference>
<dbReference type="GO" id="GO:0015093">
    <property type="term" value="F:ferrous iron transmembrane transporter activity"/>
    <property type="evidence" value="ECO:0007669"/>
    <property type="project" value="TreeGrafter"/>
</dbReference>
<dbReference type="EMBL" id="FOTS01000008">
    <property type="protein sequence ID" value="SFL54446.1"/>
    <property type="molecule type" value="Genomic_DNA"/>
</dbReference>
<dbReference type="PANTHER" id="PTHR43185">
    <property type="entry name" value="FERROUS IRON TRANSPORT PROTEIN B"/>
    <property type="match status" value="1"/>
</dbReference>
<dbReference type="Proteomes" id="UP000199520">
    <property type="component" value="Unassembled WGS sequence"/>
</dbReference>
<organism evidence="2 3">
    <name type="scientific">Pelosinus propionicus DSM 13327</name>
    <dbReference type="NCBI Taxonomy" id="1123291"/>
    <lineage>
        <taxon>Bacteria</taxon>
        <taxon>Bacillati</taxon>
        <taxon>Bacillota</taxon>
        <taxon>Negativicutes</taxon>
        <taxon>Selenomonadales</taxon>
        <taxon>Sporomusaceae</taxon>
        <taxon>Pelosinus</taxon>
    </lineage>
</organism>
<evidence type="ECO:0000313" key="2">
    <source>
        <dbReference type="EMBL" id="SFL54446.1"/>
    </source>
</evidence>
<dbReference type="InterPro" id="IPR030389">
    <property type="entry name" value="G_FEOB_dom"/>
</dbReference>
<gene>
    <name evidence="2" type="ORF">SAMN04490355_100899</name>
</gene>
<dbReference type="STRING" id="1123291.SAMN04490355_100899"/>
<dbReference type="AlphaFoldDB" id="A0A1I4IL03"/>
<dbReference type="SUPFAM" id="SSF52540">
    <property type="entry name" value="P-loop containing nucleoside triphosphate hydrolases"/>
    <property type="match status" value="1"/>
</dbReference>
<sequence>MNHSATKEHHKLLSEHFGITAIPGQFTVALAGNPNVGKSTVFNALTGLHQHTGNWPGKTVDNAQGSFTYLDRSFLMVDLPGTYSILAHTIEEQVARDFICFGKPDVTLVVLDATCLERNLNLALQVMEITPKIIVCVNLMDEAEKKNIKIDLSALQKDLGVPVVATAARSGMGLDTLRQKLHEMSIGLCTPTPRQISYSSEVENAIQQLLPNVSRLIGSNLNPRWVTLRLLDGDQAFIKSISQYLNLDLHSTRLQEVAV</sequence>
<dbReference type="PANTHER" id="PTHR43185:SF1">
    <property type="entry name" value="FE(2+) TRANSPORTER FEOB"/>
    <property type="match status" value="1"/>
</dbReference>
<keyword evidence="3" id="KW-1185">Reference proteome</keyword>
<dbReference type="GO" id="GO:0005886">
    <property type="term" value="C:plasma membrane"/>
    <property type="evidence" value="ECO:0007669"/>
    <property type="project" value="TreeGrafter"/>
</dbReference>
<accession>A0A1I4IL03</accession>
<dbReference type="Gene3D" id="1.10.287.1770">
    <property type="match status" value="1"/>
</dbReference>
<dbReference type="GO" id="GO:0005525">
    <property type="term" value="F:GTP binding"/>
    <property type="evidence" value="ECO:0007669"/>
    <property type="project" value="InterPro"/>
</dbReference>
<dbReference type="PROSITE" id="PS51711">
    <property type="entry name" value="G_FEOB"/>
    <property type="match status" value="1"/>
</dbReference>
<evidence type="ECO:0000259" key="1">
    <source>
        <dbReference type="PROSITE" id="PS51711"/>
    </source>
</evidence>
<feature type="domain" description="FeoB-type G" evidence="1">
    <location>
        <begin position="25"/>
        <end position="187"/>
    </location>
</feature>
<dbReference type="InterPro" id="IPR050860">
    <property type="entry name" value="FeoB_GTPase"/>
</dbReference>
<dbReference type="CDD" id="cd01879">
    <property type="entry name" value="FeoB"/>
    <property type="match status" value="1"/>
</dbReference>
<reference evidence="3" key="1">
    <citation type="submission" date="2016-10" db="EMBL/GenBank/DDBJ databases">
        <authorList>
            <person name="Varghese N."/>
            <person name="Submissions S."/>
        </authorList>
    </citation>
    <scope>NUCLEOTIDE SEQUENCE [LARGE SCALE GENOMIC DNA]</scope>
    <source>
        <strain evidence="3">DSM 13327</strain>
    </source>
</reference>
<proteinExistence type="predicted"/>
<name>A0A1I4IL03_9FIRM</name>
<evidence type="ECO:0000313" key="3">
    <source>
        <dbReference type="Proteomes" id="UP000199520"/>
    </source>
</evidence>
<dbReference type="FunFam" id="3.40.50.300:FF:000969">
    <property type="entry name" value="Ferrous iron transporter B"/>
    <property type="match status" value="1"/>
</dbReference>
<dbReference type="RefSeq" id="WP_090933944.1">
    <property type="nucleotide sequence ID" value="NZ_FOTS01000008.1"/>
</dbReference>
<protein>
    <submittedName>
        <fullName evidence="2">Ferrous iron transport protein B</fullName>
    </submittedName>
</protein>
<dbReference type="Gene3D" id="3.40.50.300">
    <property type="entry name" value="P-loop containing nucleotide triphosphate hydrolases"/>
    <property type="match status" value="1"/>
</dbReference>
<dbReference type="InterPro" id="IPR041069">
    <property type="entry name" value="FeoB_Cyto"/>
</dbReference>
<dbReference type="Pfam" id="PF17910">
    <property type="entry name" value="FeoB_Cyto"/>
    <property type="match status" value="1"/>
</dbReference>
<dbReference type="InterPro" id="IPR027417">
    <property type="entry name" value="P-loop_NTPase"/>
</dbReference>